<dbReference type="PANTHER" id="PTHR16201:SF34">
    <property type="entry name" value="LYSOSOMAL AMINO ACID TRANSPORTER 1"/>
    <property type="match status" value="1"/>
</dbReference>
<dbReference type="InParanoid" id="A0A317XTT8"/>
<protein>
    <recommendedName>
        <fullName evidence="10">PQ-loop-domain-containing protein</fullName>
    </recommendedName>
</protein>
<keyword evidence="4 7" id="KW-0472">Membrane</keyword>
<reference evidence="8 9" key="1">
    <citation type="journal article" date="2018" name="Mol. Biol. Evol.">
        <title>Broad Genomic Sampling Reveals a Smut Pathogenic Ancestry of the Fungal Clade Ustilaginomycotina.</title>
        <authorList>
            <person name="Kijpornyongpan T."/>
            <person name="Mondo S.J."/>
            <person name="Barry K."/>
            <person name="Sandor L."/>
            <person name="Lee J."/>
            <person name="Lipzen A."/>
            <person name="Pangilinan J."/>
            <person name="LaButti K."/>
            <person name="Hainaut M."/>
            <person name="Henrissat B."/>
            <person name="Grigoriev I.V."/>
            <person name="Spatafora J.W."/>
            <person name="Aime M.C."/>
        </authorList>
    </citation>
    <scope>NUCLEOTIDE SEQUENCE [LARGE SCALE GENOMIC DNA]</scope>
    <source>
        <strain evidence="8 9">MCA 3645</strain>
    </source>
</reference>
<dbReference type="InterPro" id="IPR006603">
    <property type="entry name" value="PQ-loop_rpt"/>
</dbReference>
<dbReference type="OrthoDB" id="8048523at2759"/>
<name>A0A317XTT8_9BASI</name>
<evidence type="ECO:0000256" key="2">
    <source>
        <dbReference type="ARBA" id="ARBA00022692"/>
    </source>
</evidence>
<feature type="non-terminal residue" evidence="8">
    <location>
        <position position="1"/>
    </location>
</feature>
<proteinExistence type="inferred from homology"/>
<feature type="non-terminal residue" evidence="8">
    <location>
        <position position="272"/>
    </location>
</feature>
<dbReference type="SMART" id="SM00679">
    <property type="entry name" value="CTNS"/>
    <property type="match status" value="2"/>
</dbReference>
<comment type="similarity">
    <text evidence="5">Belongs to the laat-1 family.</text>
</comment>
<feature type="transmembrane region" description="Helical" evidence="7">
    <location>
        <begin position="250"/>
        <end position="271"/>
    </location>
</feature>
<dbReference type="InterPro" id="IPR051415">
    <property type="entry name" value="LAAT-1"/>
</dbReference>
<evidence type="ECO:0000256" key="7">
    <source>
        <dbReference type="SAM" id="Phobius"/>
    </source>
</evidence>
<evidence type="ECO:0000313" key="9">
    <source>
        <dbReference type="Proteomes" id="UP000246740"/>
    </source>
</evidence>
<evidence type="ECO:0000256" key="5">
    <source>
        <dbReference type="ARBA" id="ARBA00038039"/>
    </source>
</evidence>
<dbReference type="Proteomes" id="UP000246740">
    <property type="component" value="Unassembled WGS sequence"/>
</dbReference>
<dbReference type="AlphaFoldDB" id="A0A317XTT8"/>
<dbReference type="GO" id="GO:0015174">
    <property type="term" value="F:basic amino acid transmembrane transporter activity"/>
    <property type="evidence" value="ECO:0007669"/>
    <property type="project" value="TreeGrafter"/>
</dbReference>
<dbReference type="EMBL" id="KZ819192">
    <property type="protein sequence ID" value="PWZ00711.1"/>
    <property type="molecule type" value="Genomic_DNA"/>
</dbReference>
<dbReference type="GO" id="GO:0034488">
    <property type="term" value="P:basic amino acid transmembrane export from vacuole"/>
    <property type="evidence" value="ECO:0007669"/>
    <property type="project" value="TreeGrafter"/>
</dbReference>
<comment type="subcellular location">
    <subcellularLocation>
        <location evidence="1">Membrane</location>
        <topology evidence="1">Multi-pass membrane protein</topology>
    </subcellularLocation>
</comment>
<dbReference type="Pfam" id="PF04193">
    <property type="entry name" value="PQ-loop"/>
    <property type="match status" value="2"/>
</dbReference>
<comment type="catalytic activity">
    <reaction evidence="6">
        <text>L-histidine(out) + L-arginine(in) = L-histidine(in) + L-arginine(out)</text>
        <dbReference type="Rhea" id="RHEA:71063"/>
        <dbReference type="ChEBI" id="CHEBI:32682"/>
        <dbReference type="ChEBI" id="CHEBI:57595"/>
    </reaction>
</comment>
<organism evidence="8 9">
    <name type="scientific">Testicularia cyperi</name>
    <dbReference type="NCBI Taxonomy" id="1882483"/>
    <lineage>
        <taxon>Eukaryota</taxon>
        <taxon>Fungi</taxon>
        <taxon>Dikarya</taxon>
        <taxon>Basidiomycota</taxon>
        <taxon>Ustilaginomycotina</taxon>
        <taxon>Ustilaginomycetes</taxon>
        <taxon>Ustilaginales</taxon>
        <taxon>Anthracoideaceae</taxon>
        <taxon>Testicularia</taxon>
    </lineage>
</organism>
<dbReference type="FunFam" id="1.20.1280.290:FF:000009">
    <property type="entry name" value="PQ loop repeat family protein"/>
    <property type="match status" value="1"/>
</dbReference>
<evidence type="ECO:0000256" key="1">
    <source>
        <dbReference type="ARBA" id="ARBA00004141"/>
    </source>
</evidence>
<dbReference type="FunFam" id="1.20.1280.290:FF:000028">
    <property type="entry name" value="Vacuolar membrane protein, putative"/>
    <property type="match status" value="1"/>
</dbReference>
<evidence type="ECO:0000256" key="3">
    <source>
        <dbReference type="ARBA" id="ARBA00022989"/>
    </source>
</evidence>
<dbReference type="GO" id="GO:0000329">
    <property type="term" value="C:fungal-type vacuole membrane"/>
    <property type="evidence" value="ECO:0007669"/>
    <property type="project" value="TreeGrafter"/>
</dbReference>
<keyword evidence="3 7" id="KW-1133">Transmembrane helix</keyword>
<evidence type="ECO:0000313" key="8">
    <source>
        <dbReference type="EMBL" id="PWZ00711.1"/>
    </source>
</evidence>
<keyword evidence="2 7" id="KW-0812">Transmembrane</keyword>
<keyword evidence="9" id="KW-1185">Reference proteome</keyword>
<dbReference type="PANTHER" id="PTHR16201">
    <property type="entry name" value="SEVEN TRANSMEMBRANE PROTEIN 1-RELATED"/>
    <property type="match status" value="1"/>
</dbReference>
<evidence type="ECO:0000256" key="6">
    <source>
        <dbReference type="ARBA" id="ARBA00050768"/>
    </source>
</evidence>
<evidence type="ECO:0008006" key="10">
    <source>
        <dbReference type="Google" id="ProtNLM"/>
    </source>
</evidence>
<accession>A0A317XTT8</accession>
<feature type="transmembrane region" description="Helical" evidence="7">
    <location>
        <begin position="210"/>
        <end position="230"/>
    </location>
</feature>
<dbReference type="Gene3D" id="1.20.1280.290">
    <property type="match status" value="2"/>
</dbReference>
<gene>
    <name evidence="8" type="ORF">BCV70DRAFT_152864</name>
</gene>
<sequence>RQRISDLTGTMSFVIWLFAQSPQLYENYRNGSVDGLSPVFLTQWMLGDVTNLIGSVLTGQLPFQIAVATYFCCVDACILVQFVYYWNKGSTPPRDSFEPSEHALRRRQLLQLSNCRPASQRVSHVGKQLSLENPPAEQRPRPEYIGFVIFGPSYPIAAGLLDAISGGGSAPPTWQRLVGRMAAWTCTVLYITSRIPQIWENYIRRSVQGLSILLFISAFLGNLLYTISILTNPEAVGEGRREYLQESIPFLLGSGGTLIFDLMIVIQWWMWS</sequence>
<evidence type="ECO:0000256" key="4">
    <source>
        <dbReference type="ARBA" id="ARBA00023136"/>
    </source>
</evidence>